<evidence type="ECO:0000256" key="16">
    <source>
        <dbReference type="SAM" id="Phobius"/>
    </source>
</evidence>
<dbReference type="PANTHER" id="PTHR11920:SF507">
    <property type="entry name" value="GUANYLATE CYCLASE"/>
    <property type="match status" value="1"/>
</dbReference>
<evidence type="ECO:0000256" key="8">
    <source>
        <dbReference type="ARBA" id="ARBA00023136"/>
    </source>
</evidence>
<dbReference type="FunFam" id="3.30.70.1230:FF:000004">
    <property type="entry name" value="Guanylate cyclase"/>
    <property type="match status" value="1"/>
</dbReference>
<evidence type="ECO:0000256" key="13">
    <source>
        <dbReference type="ARBA" id="ARBA00023293"/>
    </source>
</evidence>
<evidence type="ECO:0000256" key="3">
    <source>
        <dbReference type="ARBA" id="ARBA00022692"/>
    </source>
</evidence>
<dbReference type="EC" id="4.6.1.2" evidence="2"/>
<feature type="transmembrane region" description="Helical" evidence="16">
    <location>
        <begin position="283"/>
        <end position="308"/>
    </location>
</feature>
<evidence type="ECO:0000256" key="10">
    <source>
        <dbReference type="ARBA" id="ARBA00023170"/>
    </source>
</evidence>
<organism evidence="18 19">
    <name type="scientific">Mytilus edulis</name>
    <name type="common">Blue mussel</name>
    <dbReference type="NCBI Taxonomy" id="6550"/>
    <lineage>
        <taxon>Eukaryota</taxon>
        <taxon>Metazoa</taxon>
        <taxon>Spiralia</taxon>
        <taxon>Lophotrochozoa</taxon>
        <taxon>Mollusca</taxon>
        <taxon>Bivalvia</taxon>
        <taxon>Autobranchia</taxon>
        <taxon>Pteriomorphia</taxon>
        <taxon>Mytilida</taxon>
        <taxon>Mytiloidea</taxon>
        <taxon>Mytilidae</taxon>
        <taxon>Mytilinae</taxon>
        <taxon>Mytilus</taxon>
    </lineage>
</organism>
<evidence type="ECO:0000256" key="15">
    <source>
        <dbReference type="SAM" id="MobiDB-lite"/>
    </source>
</evidence>
<name>A0A8S3Q0L3_MYTED</name>
<dbReference type="InterPro" id="IPR001054">
    <property type="entry name" value="A/G_cyclase"/>
</dbReference>
<dbReference type="PROSITE" id="PS00452">
    <property type="entry name" value="GUANYLATE_CYCLASE_1"/>
    <property type="match status" value="1"/>
</dbReference>
<dbReference type="SUPFAM" id="SSF55073">
    <property type="entry name" value="Nucleotide cyclase"/>
    <property type="match status" value="1"/>
</dbReference>
<dbReference type="FunFam" id="2.20.100.10:FF:000001">
    <property type="entry name" value="semaphorin-5A isoform X1"/>
    <property type="match status" value="1"/>
</dbReference>
<keyword evidence="6 16" id="KW-1133">Transmembrane helix</keyword>
<keyword evidence="8 16" id="KW-0472">Membrane</keyword>
<feature type="domain" description="Guanylate cyclase" evidence="17">
    <location>
        <begin position="630"/>
        <end position="759"/>
    </location>
</feature>
<dbReference type="PROSITE" id="PS50125">
    <property type="entry name" value="GUANYLATE_CYCLASE_2"/>
    <property type="match status" value="1"/>
</dbReference>
<dbReference type="PROSITE" id="PS50092">
    <property type="entry name" value="TSP1"/>
    <property type="match status" value="1"/>
</dbReference>
<reference evidence="18" key="1">
    <citation type="submission" date="2021-03" db="EMBL/GenBank/DDBJ databases">
        <authorList>
            <person name="Bekaert M."/>
        </authorList>
    </citation>
    <scope>NUCLEOTIDE SEQUENCE</scope>
</reference>
<dbReference type="SMART" id="SM00044">
    <property type="entry name" value="CYCc"/>
    <property type="match status" value="1"/>
</dbReference>
<evidence type="ECO:0000256" key="4">
    <source>
        <dbReference type="ARBA" id="ARBA00022729"/>
    </source>
</evidence>
<comment type="similarity">
    <text evidence="14">Belongs to the adenylyl cyclase class-4/guanylyl cyclase family.</text>
</comment>
<dbReference type="GO" id="GO:0007168">
    <property type="term" value="P:receptor guanylyl cyclase signaling pathway"/>
    <property type="evidence" value="ECO:0007669"/>
    <property type="project" value="TreeGrafter"/>
</dbReference>
<feature type="region of interest" description="Disordered" evidence="15">
    <location>
        <begin position="1"/>
        <end position="24"/>
    </location>
</feature>
<dbReference type="GO" id="GO:0035556">
    <property type="term" value="P:intracellular signal transduction"/>
    <property type="evidence" value="ECO:0007669"/>
    <property type="project" value="InterPro"/>
</dbReference>
<keyword evidence="19" id="KW-1185">Reference proteome</keyword>
<dbReference type="InterPro" id="IPR020635">
    <property type="entry name" value="Tyr_kinase_cat_dom"/>
</dbReference>
<keyword evidence="3 16" id="KW-0812">Transmembrane</keyword>
<dbReference type="AlphaFoldDB" id="A0A8S3Q0L3"/>
<gene>
    <name evidence="18" type="ORF">MEDL_3834</name>
</gene>
<dbReference type="GO" id="GO:0004016">
    <property type="term" value="F:adenylate cyclase activity"/>
    <property type="evidence" value="ECO:0007669"/>
    <property type="project" value="TreeGrafter"/>
</dbReference>
<evidence type="ECO:0000256" key="9">
    <source>
        <dbReference type="ARBA" id="ARBA00023157"/>
    </source>
</evidence>
<evidence type="ECO:0000313" key="19">
    <source>
        <dbReference type="Proteomes" id="UP000683360"/>
    </source>
</evidence>
<feature type="compositionally biased region" description="Polar residues" evidence="15">
    <location>
        <begin position="1"/>
        <end position="10"/>
    </location>
</feature>
<protein>
    <recommendedName>
        <fullName evidence="2">guanylate cyclase</fullName>
        <ecNumber evidence="2">4.6.1.2</ecNumber>
    </recommendedName>
</protein>
<accession>A0A8S3Q0L3</accession>
<dbReference type="PANTHER" id="PTHR11920">
    <property type="entry name" value="GUANYLYL CYCLASE"/>
    <property type="match status" value="1"/>
</dbReference>
<sequence length="818" mass="91218">MRTDSRTLAATAQGPPQDWGAGSQLPFTSRQVINGGWSSWSSFDECSVTCGGRYYRGTKTQYRTCYTPSPANGGADCAGNNFNTLTCNDDPCGLNLRWTEHPPVTVKMSQGFNTTTELILTIPFYQWLIDEGFFGQANFTQGITNANDAKNWCETTTCPAPSAATQENCCIHHMNLHSCPLTDITNGLCGPWIPARGQIITHSEVLVGNALVGNWTNYVPGLYVLGQTSIISHFKIAGASIALVFDLTVEPKTDCGNGVCESDDGEDCSVCPKDCGTCPLEDWHYGLIAASILFICIVIGAIYGYFAYQKRKLLYDSSWIYKYDDIKTNENRLWMGSMISRTDDKFDTGFNLTQVFVPTGDVDGKTVAIKRIEKKSFSLTKCIREEVRTICWGCIEVPNVAILMTYCAKGSLNDVLLNEEVPLSWSFRFSFATDISRDYGLETFRKSGVCEDENIKKQKQVYLEPELVKSQAIPTEHSDVYAFSVILIEIATRGDPFQEEDPYSVPFNWQPPLPVFEKTSDENNCPCPDEYCKLISICRSHNPIERPSFESIKRRLQRINPNKQNPVDLIITMMEKYSKHLESVVAERTQDLMAEKHRTELLLYSMLPRSVADSLKTGLSVQAESFDQCTIYFSDIVGFTVLCSKSSALEVVGLLNRLYTVFDEIIENFCVYKVETIGDAYMVASGLPKRTSNHASEIAKMSLKIVEAAKHFKIPHLPNAPLKIRIGLHSGYVCAGVVGRTMPRYCLFGDTVNTASRMESNGEPYKIHISDDTYSELAITGGFQVEERGVISVKGQKFQIQNQSMEGKDKNVSPTSEL</sequence>
<comment type="subcellular location">
    <subcellularLocation>
        <location evidence="1">Membrane</location>
        <topology evidence="1">Single-pass type I membrane protein</topology>
    </subcellularLocation>
</comment>
<dbReference type="GO" id="GO:0004713">
    <property type="term" value="F:protein tyrosine kinase activity"/>
    <property type="evidence" value="ECO:0007669"/>
    <property type="project" value="InterPro"/>
</dbReference>
<dbReference type="InterPro" id="IPR011009">
    <property type="entry name" value="Kinase-like_dom_sf"/>
</dbReference>
<dbReference type="SUPFAM" id="SSF82895">
    <property type="entry name" value="TSP-1 type 1 repeat"/>
    <property type="match status" value="1"/>
</dbReference>
<dbReference type="Pfam" id="PF00090">
    <property type="entry name" value="TSP_1"/>
    <property type="match status" value="1"/>
</dbReference>
<keyword evidence="11" id="KW-0325">Glycoprotein</keyword>
<dbReference type="SUPFAM" id="SSF56112">
    <property type="entry name" value="Protein kinase-like (PK-like)"/>
    <property type="match status" value="1"/>
</dbReference>
<dbReference type="GO" id="GO:0005525">
    <property type="term" value="F:GTP binding"/>
    <property type="evidence" value="ECO:0007669"/>
    <property type="project" value="UniProtKB-KW"/>
</dbReference>
<evidence type="ECO:0000256" key="2">
    <source>
        <dbReference type="ARBA" id="ARBA00012202"/>
    </source>
</evidence>
<dbReference type="SMART" id="SM00209">
    <property type="entry name" value="TSP1"/>
    <property type="match status" value="1"/>
</dbReference>
<dbReference type="Gene3D" id="3.30.70.1230">
    <property type="entry name" value="Nucleotide cyclase"/>
    <property type="match status" value="1"/>
</dbReference>
<dbReference type="CDD" id="cd07302">
    <property type="entry name" value="CHD"/>
    <property type="match status" value="1"/>
</dbReference>
<evidence type="ECO:0000256" key="6">
    <source>
        <dbReference type="ARBA" id="ARBA00022989"/>
    </source>
</evidence>
<dbReference type="InterPro" id="IPR050401">
    <property type="entry name" value="Cyclic_nucleotide_synthase"/>
</dbReference>
<evidence type="ECO:0000256" key="7">
    <source>
        <dbReference type="ARBA" id="ARBA00023134"/>
    </source>
</evidence>
<keyword evidence="7" id="KW-0342">GTP-binding</keyword>
<dbReference type="EMBL" id="CAJPWZ010000230">
    <property type="protein sequence ID" value="CAG2188409.1"/>
    <property type="molecule type" value="Genomic_DNA"/>
</dbReference>
<dbReference type="InterPro" id="IPR000884">
    <property type="entry name" value="TSP1_rpt"/>
</dbReference>
<dbReference type="Proteomes" id="UP000683360">
    <property type="component" value="Unassembled WGS sequence"/>
</dbReference>
<dbReference type="GO" id="GO:0001653">
    <property type="term" value="F:peptide receptor activity"/>
    <property type="evidence" value="ECO:0007669"/>
    <property type="project" value="TreeGrafter"/>
</dbReference>
<dbReference type="GO" id="GO:0005886">
    <property type="term" value="C:plasma membrane"/>
    <property type="evidence" value="ECO:0007669"/>
    <property type="project" value="TreeGrafter"/>
</dbReference>
<keyword evidence="4" id="KW-0732">Signal</keyword>
<evidence type="ECO:0000256" key="12">
    <source>
        <dbReference type="ARBA" id="ARBA00023239"/>
    </source>
</evidence>
<dbReference type="Gene3D" id="2.20.100.10">
    <property type="entry name" value="Thrombospondin type-1 (TSP1) repeat"/>
    <property type="match status" value="1"/>
</dbReference>
<dbReference type="Gene3D" id="1.10.510.10">
    <property type="entry name" value="Transferase(Phosphotransferase) domain 1"/>
    <property type="match status" value="2"/>
</dbReference>
<evidence type="ECO:0000256" key="5">
    <source>
        <dbReference type="ARBA" id="ARBA00022741"/>
    </source>
</evidence>
<dbReference type="GO" id="GO:0004383">
    <property type="term" value="F:guanylate cyclase activity"/>
    <property type="evidence" value="ECO:0007669"/>
    <property type="project" value="UniProtKB-EC"/>
</dbReference>
<keyword evidence="9" id="KW-1015">Disulfide bond</keyword>
<keyword evidence="13" id="KW-0141">cGMP biosynthesis</keyword>
<dbReference type="InterPro" id="IPR001245">
    <property type="entry name" value="Ser-Thr/Tyr_kinase_cat_dom"/>
</dbReference>
<keyword evidence="12 14" id="KW-0456">Lyase</keyword>
<dbReference type="Pfam" id="PF00211">
    <property type="entry name" value="Guanylate_cyc"/>
    <property type="match status" value="1"/>
</dbReference>
<evidence type="ECO:0000256" key="14">
    <source>
        <dbReference type="RuleBase" id="RU000405"/>
    </source>
</evidence>
<comment type="caution">
    <text evidence="18">The sequence shown here is derived from an EMBL/GenBank/DDBJ whole genome shotgun (WGS) entry which is preliminary data.</text>
</comment>
<dbReference type="Gene3D" id="6.10.250.780">
    <property type="match status" value="1"/>
</dbReference>
<proteinExistence type="inferred from homology"/>
<dbReference type="Pfam" id="PF07714">
    <property type="entry name" value="PK_Tyr_Ser-Thr"/>
    <property type="match status" value="1"/>
</dbReference>
<dbReference type="SMART" id="SM00219">
    <property type="entry name" value="TyrKc"/>
    <property type="match status" value="1"/>
</dbReference>
<evidence type="ECO:0000256" key="1">
    <source>
        <dbReference type="ARBA" id="ARBA00004479"/>
    </source>
</evidence>
<evidence type="ECO:0000256" key="11">
    <source>
        <dbReference type="ARBA" id="ARBA00023180"/>
    </source>
</evidence>
<dbReference type="InterPro" id="IPR036383">
    <property type="entry name" value="TSP1_rpt_sf"/>
</dbReference>
<evidence type="ECO:0000259" key="17">
    <source>
        <dbReference type="PROSITE" id="PS50125"/>
    </source>
</evidence>
<dbReference type="OrthoDB" id="1890790at2759"/>
<evidence type="ECO:0000313" key="18">
    <source>
        <dbReference type="EMBL" id="CAG2188409.1"/>
    </source>
</evidence>
<dbReference type="InterPro" id="IPR029787">
    <property type="entry name" value="Nucleotide_cyclase"/>
</dbReference>
<keyword evidence="10" id="KW-0675">Receptor</keyword>
<dbReference type="InterPro" id="IPR018297">
    <property type="entry name" value="A/G_cyclase_CS"/>
</dbReference>
<keyword evidence="5" id="KW-0547">Nucleotide-binding</keyword>